<evidence type="ECO:0000313" key="1">
    <source>
        <dbReference type="EMBL" id="MBO8453244.1"/>
    </source>
</evidence>
<protein>
    <submittedName>
        <fullName evidence="1">Uncharacterized protein</fullName>
    </submittedName>
</protein>
<gene>
    <name evidence="1" type="ORF">IAC07_00795</name>
</gene>
<comment type="caution">
    <text evidence="1">The sequence shown here is derived from an EMBL/GenBank/DDBJ whole genome shotgun (WGS) entry which is preliminary data.</text>
</comment>
<reference evidence="1" key="2">
    <citation type="journal article" date="2021" name="PeerJ">
        <title>Extensive microbial diversity within the chicken gut microbiome revealed by metagenomics and culture.</title>
        <authorList>
            <person name="Gilroy R."/>
            <person name="Ravi A."/>
            <person name="Getino M."/>
            <person name="Pursley I."/>
            <person name="Horton D.L."/>
            <person name="Alikhan N.F."/>
            <person name="Baker D."/>
            <person name="Gharbi K."/>
            <person name="Hall N."/>
            <person name="Watson M."/>
            <person name="Adriaenssens E.M."/>
            <person name="Foster-Nyarko E."/>
            <person name="Jarju S."/>
            <person name="Secka A."/>
            <person name="Antonio M."/>
            <person name="Oren A."/>
            <person name="Chaudhuri R.R."/>
            <person name="La Ragione R."/>
            <person name="Hildebrand F."/>
            <person name="Pallen M.J."/>
        </authorList>
    </citation>
    <scope>NUCLEOTIDE SEQUENCE</scope>
    <source>
        <strain evidence="1">F1-3629</strain>
    </source>
</reference>
<organism evidence="1 2">
    <name type="scientific">Candidatus Cryptobacteroides gallistercoris</name>
    <dbReference type="NCBI Taxonomy" id="2840765"/>
    <lineage>
        <taxon>Bacteria</taxon>
        <taxon>Pseudomonadati</taxon>
        <taxon>Bacteroidota</taxon>
        <taxon>Bacteroidia</taxon>
        <taxon>Bacteroidales</taxon>
        <taxon>Candidatus Cryptobacteroides</taxon>
    </lineage>
</organism>
<dbReference type="EMBL" id="JADIMJ010000016">
    <property type="protein sequence ID" value="MBO8453244.1"/>
    <property type="molecule type" value="Genomic_DNA"/>
</dbReference>
<name>A0A940DLU2_9BACT</name>
<proteinExistence type="predicted"/>
<accession>A0A940DLU2</accession>
<dbReference type="Proteomes" id="UP000771749">
    <property type="component" value="Unassembled WGS sequence"/>
</dbReference>
<evidence type="ECO:0000313" key="2">
    <source>
        <dbReference type="Proteomes" id="UP000771749"/>
    </source>
</evidence>
<dbReference type="AlphaFoldDB" id="A0A940DLU2"/>
<reference evidence="1" key="1">
    <citation type="submission" date="2020-10" db="EMBL/GenBank/DDBJ databases">
        <authorList>
            <person name="Gilroy R."/>
        </authorList>
    </citation>
    <scope>NUCLEOTIDE SEQUENCE</scope>
    <source>
        <strain evidence="1">F1-3629</strain>
    </source>
</reference>
<sequence>MKFEIINIEEFSGNMAQIYSIMYEGDDLTLIDHFFEENAKEHTEEVREIAKKLMVMGHDTGCKQNFFKENEGAPGDGMVALRYKQMRLYCLRYDNTCIFIGSGGYKPPNIKAYQEDSILNSKAQEMKKIASCINRAIREKDLKVREDGSLFISDFIELEI</sequence>